<protein>
    <recommendedName>
        <fullName evidence="5">Aldose 1-epimerase</fullName>
        <ecNumber evidence="5">5.1.3.3</ecNumber>
    </recommendedName>
</protein>
<dbReference type="OrthoDB" id="9779408at2"/>
<feature type="active site" description="Proton acceptor" evidence="6">
    <location>
        <position position="290"/>
    </location>
</feature>
<dbReference type="InterPro" id="IPR015443">
    <property type="entry name" value="Aldose_1-epimerase"/>
</dbReference>
<name>A0A4P6P6Q6_9GAMM</name>
<dbReference type="PANTHER" id="PTHR10091:SF0">
    <property type="entry name" value="GALACTOSE MUTAROTASE"/>
    <property type="match status" value="1"/>
</dbReference>
<dbReference type="GO" id="GO:0006006">
    <property type="term" value="P:glucose metabolic process"/>
    <property type="evidence" value="ECO:0007669"/>
    <property type="project" value="TreeGrafter"/>
</dbReference>
<keyword evidence="4 5" id="KW-0119">Carbohydrate metabolism</keyword>
<dbReference type="RefSeq" id="WP_130599877.1">
    <property type="nucleotide sequence ID" value="NZ_CP034759.1"/>
</dbReference>
<dbReference type="InterPro" id="IPR014718">
    <property type="entry name" value="GH-type_carb-bd"/>
</dbReference>
<dbReference type="UniPathway" id="UPA00242"/>
<evidence type="ECO:0000313" key="10">
    <source>
        <dbReference type="Proteomes" id="UP000290244"/>
    </source>
</evidence>
<evidence type="ECO:0000256" key="7">
    <source>
        <dbReference type="PIRSR" id="PIRSR005096-2"/>
    </source>
</evidence>
<dbReference type="GO" id="GO:0030246">
    <property type="term" value="F:carbohydrate binding"/>
    <property type="evidence" value="ECO:0007669"/>
    <property type="project" value="InterPro"/>
</dbReference>
<sequence length="326" mass="36368">MKAFLLQNEQGMQVTLLEYGARVSSILFPVNGTLTEMTLGYRDNSQYLQDDFYLGASVGRVCNRIAQGQFILNGTHYQLSQNSGAHCLHGGEIGFSQQYWQVDSESISAQSIIFSLLSKEDDQGFPGELIVKIKYTLTDENSLVIDFTGLASATTLINLCNHCYFHLGDNSINDLALYINADDYLPIDNTGIPLGKPKPVAKSDFDFSKETLVFDKLTNSTEQQIITNKGFDHCYVLSSNKNSDLKANAVLISRKSGVQLSVYTDQLGMQLYTGQYLSGDFKPYQALCLEAQHFPDAINNPYLSSPIVETGKRYSKQVKYQFTLVR</sequence>
<feature type="active site" description="Proton donor" evidence="6">
    <location>
        <position position="162"/>
    </location>
</feature>
<keyword evidence="3 5" id="KW-0413">Isomerase</keyword>
<evidence type="ECO:0000313" key="9">
    <source>
        <dbReference type="EMBL" id="QBG35065.1"/>
    </source>
</evidence>
<dbReference type="InterPro" id="IPR008183">
    <property type="entry name" value="Aldose_1/G6P_1-epimerase"/>
</dbReference>
<organism evidence="9 10">
    <name type="scientific">Litorilituus sediminis</name>
    <dbReference type="NCBI Taxonomy" id="718192"/>
    <lineage>
        <taxon>Bacteria</taxon>
        <taxon>Pseudomonadati</taxon>
        <taxon>Pseudomonadota</taxon>
        <taxon>Gammaproteobacteria</taxon>
        <taxon>Alteromonadales</taxon>
        <taxon>Colwelliaceae</taxon>
        <taxon>Litorilituus</taxon>
    </lineage>
</organism>
<evidence type="ECO:0000256" key="6">
    <source>
        <dbReference type="PIRSR" id="PIRSR005096-1"/>
    </source>
</evidence>
<dbReference type="InterPro" id="IPR047215">
    <property type="entry name" value="Galactose_mutarotase-like"/>
</dbReference>
<dbReference type="Gene3D" id="2.70.98.10">
    <property type="match status" value="1"/>
</dbReference>
<evidence type="ECO:0000256" key="2">
    <source>
        <dbReference type="ARBA" id="ARBA00006206"/>
    </source>
</evidence>
<dbReference type="CDD" id="cd09019">
    <property type="entry name" value="galactose_mutarotase_like"/>
    <property type="match status" value="1"/>
</dbReference>
<comment type="pathway">
    <text evidence="1 5">Carbohydrate metabolism; hexose metabolism.</text>
</comment>
<evidence type="ECO:0000256" key="3">
    <source>
        <dbReference type="ARBA" id="ARBA00023235"/>
    </source>
</evidence>
<dbReference type="AlphaFoldDB" id="A0A4P6P6Q6"/>
<evidence type="ECO:0000256" key="1">
    <source>
        <dbReference type="ARBA" id="ARBA00005028"/>
    </source>
</evidence>
<comment type="similarity">
    <text evidence="2 5">Belongs to the aldose epimerase family.</text>
</comment>
<feature type="binding site" evidence="8">
    <location>
        <begin position="63"/>
        <end position="64"/>
    </location>
    <ligand>
        <name>beta-D-galactose</name>
        <dbReference type="ChEBI" id="CHEBI:27667"/>
    </ligand>
</feature>
<proteinExistence type="inferred from homology"/>
<dbReference type="GO" id="GO:0004034">
    <property type="term" value="F:aldose 1-epimerase activity"/>
    <property type="evidence" value="ECO:0007669"/>
    <property type="project" value="UniProtKB-EC"/>
</dbReference>
<dbReference type="EC" id="5.1.3.3" evidence="5"/>
<dbReference type="PIRSF" id="PIRSF005096">
    <property type="entry name" value="GALM"/>
    <property type="match status" value="1"/>
</dbReference>
<evidence type="ECO:0000256" key="5">
    <source>
        <dbReference type="PIRNR" id="PIRNR005096"/>
    </source>
</evidence>
<dbReference type="Pfam" id="PF01263">
    <property type="entry name" value="Aldose_epim"/>
    <property type="match status" value="1"/>
</dbReference>
<evidence type="ECO:0000256" key="4">
    <source>
        <dbReference type="ARBA" id="ARBA00023277"/>
    </source>
</evidence>
<keyword evidence="10" id="KW-1185">Reference proteome</keyword>
<comment type="catalytic activity">
    <reaction evidence="5">
        <text>alpha-D-glucose = beta-D-glucose</text>
        <dbReference type="Rhea" id="RHEA:10264"/>
        <dbReference type="ChEBI" id="CHEBI:15903"/>
        <dbReference type="ChEBI" id="CHEBI:17925"/>
        <dbReference type="EC" id="5.1.3.3"/>
    </reaction>
</comment>
<reference evidence="9 10" key="1">
    <citation type="submission" date="2018-12" db="EMBL/GenBank/DDBJ databases">
        <title>Complete genome of Litorilituus sediminis.</title>
        <authorList>
            <person name="Liu A."/>
            <person name="Rong J."/>
        </authorList>
    </citation>
    <scope>NUCLEOTIDE SEQUENCE [LARGE SCALE GENOMIC DNA]</scope>
    <source>
        <strain evidence="9 10">JCM 17549</strain>
    </source>
</reference>
<feature type="binding site" evidence="8">
    <location>
        <begin position="162"/>
        <end position="164"/>
    </location>
    <ligand>
        <name>beta-D-galactose</name>
        <dbReference type="ChEBI" id="CHEBI:27667"/>
    </ligand>
</feature>
<feature type="binding site" evidence="7">
    <location>
        <position position="232"/>
    </location>
    <ligand>
        <name>beta-D-galactose</name>
        <dbReference type="ChEBI" id="CHEBI:27667"/>
    </ligand>
</feature>
<dbReference type="KEGG" id="lsd:EMK97_04665"/>
<dbReference type="GO" id="GO:0033499">
    <property type="term" value="P:galactose catabolic process via UDP-galactose, Leloir pathway"/>
    <property type="evidence" value="ECO:0007669"/>
    <property type="project" value="TreeGrafter"/>
</dbReference>
<dbReference type="InterPro" id="IPR011013">
    <property type="entry name" value="Gal_mutarotase_sf_dom"/>
</dbReference>
<dbReference type="PANTHER" id="PTHR10091">
    <property type="entry name" value="ALDOSE-1-EPIMERASE"/>
    <property type="match status" value="1"/>
</dbReference>
<evidence type="ECO:0000256" key="8">
    <source>
        <dbReference type="PIRSR" id="PIRSR005096-3"/>
    </source>
</evidence>
<accession>A0A4P6P6Q6</accession>
<dbReference type="Proteomes" id="UP000290244">
    <property type="component" value="Chromosome"/>
</dbReference>
<dbReference type="EMBL" id="CP034759">
    <property type="protein sequence ID" value="QBG35065.1"/>
    <property type="molecule type" value="Genomic_DNA"/>
</dbReference>
<gene>
    <name evidence="9" type="ORF">EMK97_04665</name>
</gene>
<dbReference type="SUPFAM" id="SSF74650">
    <property type="entry name" value="Galactose mutarotase-like"/>
    <property type="match status" value="1"/>
</dbReference>
<dbReference type="NCBIfam" id="NF008277">
    <property type="entry name" value="PRK11055.1"/>
    <property type="match status" value="1"/>
</dbReference>